<proteinExistence type="predicted"/>
<evidence type="ECO:0000256" key="3">
    <source>
        <dbReference type="ARBA" id="ARBA00023242"/>
    </source>
</evidence>
<feature type="region of interest" description="Disordered" evidence="4">
    <location>
        <begin position="72"/>
        <end position="112"/>
    </location>
</feature>
<feature type="region of interest" description="Disordered" evidence="4">
    <location>
        <begin position="248"/>
        <end position="269"/>
    </location>
</feature>
<feature type="domain" description="Zn(2)-C6 fungal-type" evidence="5">
    <location>
        <begin position="145"/>
        <end position="178"/>
    </location>
</feature>
<organism evidence="6 7">
    <name type="scientific">[Candida] arabinofermentans NRRL YB-2248</name>
    <dbReference type="NCBI Taxonomy" id="983967"/>
    <lineage>
        <taxon>Eukaryota</taxon>
        <taxon>Fungi</taxon>
        <taxon>Dikarya</taxon>
        <taxon>Ascomycota</taxon>
        <taxon>Saccharomycotina</taxon>
        <taxon>Pichiomycetes</taxon>
        <taxon>Pichiales</taxon>
        <taxon>Pichiaceae</taxon>
        <taxon>Ogataea</taxon>
        <taxon>Ogataea/Candida clade</taxon>
    </lineage>
</organism>
<dbReference type="OrthoDB" id="2406834at2759"/>
<dbReference type="SMART" id="SM00906">
    <property type="entry name" value="Fungal_trans"/>
    <property type="match status" value="1"/>
</dbReference>
<evidence type="ECO:0000256" key="1">
    <source>
        <dbReference type="ARBA" id="ARBA00004123"/>
    </source>
</evidence>
<name>A0A1E4T745_9ASCO</name>
<gene>
    <name evidence="6" type="ORF">CANARDRAFT_26875</name>
</gene>
<dbReference type="Gene3D" id="4.10.240.10">
    <property type="entry name" value="Zn(2)-C6 fungal-type DNA-binding domain"/>
    <property type="match status" value="1"/>
</dbReference>
<feature type="region of interest" description="Disordered" evidence="4">
    <location>
        <begin position="218"/>
        <end position="237"/>
    </location>
</feature>
<evidence type="ECO:0000313" key="6">
    <source>
        <dbReference type="EMBL" id="ODV87478.1"/>
    </source>
</evidence>
<dbReference type="InterPro" id="IPR001138">
    <property type="entry name" value="Zn2Cys6_DnaBD"/>
</dbReference>
<evidence type="ECO:0000259" key="5">
    <source>
        <dbReference type="PROSITE" id="PS50048"/>
    </source>
</evidence>
<feature type="compositionally biased region" description="Polar residues" evidence="4">
    <location>
        <begin position="72"/>
        <end position="102"/>
    </location>
</feature>
<feature type="compositionally biased region" description="Low complexity" evidence="4">
    <location>
        <begin position="259"/>
        <end position="268"/>
    </location>
</feature>
<dbReference type="PANTHER" id="PTHR31001">
    <property type="entry name" value="UNCHARACTERIZED TRANSCRIPTIONAL REGULATORY PROTEIN"/>
    <property type="match status" value="1"/>
</dbReference>
<feature type="region of interest" description="Disordered" evidence="4">
    <location>
        <begin position="1"/>
        <end position="47"/>
    </location>
</feature>
<evidence type="ECO:0000313" key="7">
    <source>
        <dbReference type="Proteomes" id="UP000094801"/>
    </source>
</evidence>
<evidence type="ECO:0000256" key="4">
    <source>
        <dbReference type="SAM" id="MobiDB-lite"/>
    </source>
</evidence>
<dbReference type="Pfam" id="PF00172">
    <property type="entry name" value="Zn_clus"/>
    <property type="match status" value="1"/>
</dbReference>
<dbReference type="CDD" id="cd12148">
    <property type="entry name" value="fungal_TF_MHR"/>
    <property type="match status" value="1"/>
</dbReference>
<dbReference type="AlphaFoldDB" id="A0A1E4T745"/>
<accession>A0A1E4T745</accession>
<dbReference type="InterPro" id="IPR036864">
    <property type="entry name" value="Zn2-C6_fun-type_DNA-bd_sf"/>
</dbReference>
<dbReference type="GO" id="GO:0005634">
    <property type="term" value="C:nucleus"/>
    <property type="evidence" value="ECO:0007669"/>
    <property type="project" value="UniProtKB-SubCell"/>
</dbReference>
<keyword evidence="3" id="KW-0539">Nucleus</keyword>
<keyword evidence="2" id="KW-0479">Metal-binding</keyword>
<dbReference type="PROSITE" id="PS50048">
    <property type="entry name" value="ZN2_CY6_FUNGAL_2"/>
    <property type="match status" value="1"/>
</dbReference>
<dbReference type="SMART" id="SM00066">
    <property type="entry name" value="GAL4"/>
    <property type="match status" value="1"/>
</dbReference>
<sequence length="963" mass="110019">MMSKSDSTSSNNNSNSPSGFSTNLKTSNNSNSSSEMGESTSSFNPSKQLLPIHHNQLQQDYISNSLRSDANIRNTNIPTQKLATSLPNYKRTSTSPPNSPIKTSPKPLSDSFVTTSLNRKNQLIELSGDPNSSQPKRKRNRPTISCMNCKKKKIKCDRNKPVCGSCVKNGHHQDTCIYLSSSSTNADYSNTTVNPSSSSANQNFYKLYGPNSMTYQSSVPPLHSHPITLPPQPQTSISVPTPIQLPMSRLPPSQQYHPNSSSNSISSNQTVEIEELRKALLQEQLKHEHESNLKDFELQKLLCEVKALRQYQESLTVSSNDQNDNSPFLNSIKYAHTRNIPNFAKIYRVEKNSASLIVGASCWRSAVSFDPNIGPLLKLFQKDLKRERREWKLKFQSKLNEKHSEIEKILDASSDKRSTLLDLIADYLDDYDTLIQELAFFSRHLNVCIGIVPESLLRAITDKHFVRTSNGKIKIVVSDKKLEYSCIALVLMAYKLVTAYKQQTDGSSHIDDEHDLLYFYSTKLLNEAKFQAKSSITSLLTLIAMYYISLKNLKRYECGDFKNSSVYSSMAIFMAYNLGIHRERSEYSFSVDYSDEEIKFKDHFSDDDWRRIWQVLLLIDAEVSFNSGTPSLIADGVFTTSRNLSDRSGQYELIGLMRQLNTLLTECNPNLRYTKPITLQKIEKLISDIERFNHLNCKSILDCRMDLPNIVNIGDSFLSLGSKFKSINMLLFLYNHVSRTLKEFVSSDDFQSLPLVEQLEFKQLKEKYAKRSLNFGIMMLSCLNYIISHNYTRNTNFNWLSTDLRNIFLRVTLILSSYLGEQCRTQPFTNQRSPNRLLLDELDLESIELLLYPNLTAELLAGTDQSKIERILKVQNSHVYQSTVEKLELPYKDPQTLITYFNGFFYSCSRLNISFDYNFFAVYKYIFLSFNYLKVAEKSLSELDRAAFLESVSNVDNGWFTGV</sequence>
<dbReference type="CDD" id="cd00067">
    <property type="entry name" value="GAL4"/>
    <property type="match status" value="1"/>
</dbReference>
<dbReference type="GO" id="GO:0003677">
    <property type="term" value="F:DNA binding"/>
    <property type="evidence" value="ECO:0007669"/>
    <property type="project" value="InterPro"/>
</dbReference>
<dbReference type="EMBL" id="KV453848">
    <property type="protein sequence ID" value="ODV87478.1"/>
    <property type="molecule type" value="Genomic_DNA"/>
</dbReference>
<evidence type="ECO:0000256" key="2">
    <source>
        <dbReference type="ARBA" id="ARBA00022723"/>
    </source>
</evidence>
<dbReference type="InterPro" id="IPR050613">
    <property type="entry name" value="Sec_Metabolite_Reg"/>
</dbReference>
<dbReference type="GO" id="GO:0006351">
    <property type="term" value="P:DNA-templated transcription"/>
    <property type="evidence" value="ECO:0007669"/>
    <property type="project" value="InterPro"/>
</dbReference>
<dbReference type="GO" id="GO:0000981">
    <property type="term" value="F:DNA-binding transcription factor activity, RNA polymerase II-specific"/>
    <property type="evidence" value="ECO:0007669"/>
    <property type="project" value="InterPro"/>
</dbReference>
<comment type="subcellular location">
    <subcellularLocation>
        <location evidence="1">Nucleus</location>
    </subcellularLocation>
</comment>
<protein>
    <recommendedName>
        <fullName evidence="5">Zn(2)-C6 fungal-type domain-containing protein</fullName>
    </recommendedName>
</protein>
<feature type="compositionally biased region" description="Low complexity" evidence="4">
    <location>
        <begin position="1"/>
        <end position="44"/>
    </location>
</feature>
<dbReference type="STRING" id="983967.A0A1E4T745"/>
<dbReference type="GO" id="GO:0008270">
    <property type="term" value="F:zinc ion binding"/>
    <property type="evidence" value="ECO:0007669"/>
    <property type="project" value="InterPro"/>
</dbReference>
<dbReference type="SUPFAM" id="SSF57701">
    <property type="entry name" value="Zn2/Cys6 DNA-binding domain"/>
    <property type="match status" value="1"/>
</dbReference>
<keyword evidence="7" id="KW-1185">Reference proteome</keyword>
<dbReference type="InterPro" id="IPR007219">
    <property type="entry name" value="XnlR_reg_dom"/>
</dbReference>
<reference evidence="7" key="1">
    <citation type="submission" date="2016-04" db="EMBL/GenBank/DDBJ databases">
        <title>Comparative genomics of biotechnologically important yeasts.</title>
        <authorList>
            <consortium name="DOE Joint Genome Institute"/>
            <person name="Riley R."/>
            <person name="Haridas S."/>
            <person name="Wolfe K.H."/>
            <person name="Lopes M.R."/>
            <person name="Hittinger C.T."/>
            <person name="Goker M."/>
            <person name="Salamov A."/>
            <person name="Wisecaver J."/>
            <person name="Long T.M."/>
            <person name="Aerts A.L."/>
            <person name="Barry K."/>
            <person name="Choi C."/>
            <person name="Clum A."/>
            <person name="Coughlan A.Y."/>
            <person name="Deshpande S."/>
            <person name="Douglass A.P."/>
            <person name="Hanson S.J."/>
            <person name="Klenk H.-P."/>
            <person name="Labutti K."/>
            <person name="Lapidus A."/>
            <person name="Lindquist E."/>
            <person name="Lipzen A."/>
            <person name="Meier-Kolthoff J.P."/>
            <person name="Ohm R.A."/>
            <person name="Otillar R.P."/>
            <person name="Pangilinan J."/>
            <person name="Peng Y."/>
            <person name="Rokas A."/>
            <person name="Rosa C.A."/>
            <person name="Scheuner C."/>
            <person name="Sibirny A.A."/>
            <person name="Slot J.C."/>
            <person name="Stielow J.B."/>
            <person name="Sun H."/>
            <person name="Kurtzman C.P."/>
            <person name="Blackwell M."/>
            <person name="Grigoriev I.V."/>
            <person name="Jeffries T.W."/>
        </authorList>
    </citation>
    <scope>NUCLEOTIDE SEQUENCE [LARGE SCALE GENOMIC DNA]</scope>
    <source>
        <strain evidence="7">NRRL YB-2248</strain>
    </source>
</reference>
<dbReference type="Proteomes" id="UP000094801">
    <property type="component" value="Unassembled WGS sequence"/>
</dbReference>